<dbReference type="Pfam" id="PF01244">
    <property type="entry name" value="Peptidase_M19"/>
    <property type="match status" value="1"/>
</dbReference>
<dbReference type="PROSITE" id="PS51365">
    <property type="entry name" value="RENAL_DIPEPTIDASE_2"/>
    <property type="match status" value="1"/>
</dbReference>
<sequence length="366" mass="39110">MSDHSVTHPGIAAETIDEAPVAVFDGHNDTLLKLELEARGGRLLDFAGGAGGIDIDLPRARASGFAGGLFAMYTPSRPERYEAGRPRRDEETRYDPVDQPAALAFTLALFARMRRLAEAAPDRLAICLSAAEARAAMAAGRLAMVPHVEGAECIDPDLNALEVLHAAGLRSLGLVWSRPNQFGHGAPMARQDEPEPGEGLTEAGRRLVARAEELGIMVDLSHLNPAGFWEVAKMATKPLVASHSNAHALSPNARNLTDRQLDAIAESGGLVGLNFHVAFLRPDCATDRDTPLIQMLRHLDHLIERLGEDGVALGSDYDGCELPAEIGDVTGLPRLIAAMRQAGYGEALIAKIARENWLAALERAAG</sequence>
<dbReference type="PANTHER" id="PTHR10443:SF12">
    <property type="entry name" value="DIPEPTIDASE"/>
    <property type="match status" value="1"/>
</dbReference>
<dbReference type="InterPro" id="IPR008257">
    <property type="entry name" value="Pept_M19"/>
</dbReference>
<evidence type="ECO:0000313" key="2">
    <source>
        <dbReference type="Proteomes" id="UP001239909"/>
    </source>
</evidence>
<dbReference type="PANTHER" id="PTHR10443">
    <property type="entry name" value="MICROSOMAL DIPEPTIDASE"/>
    <property type="match status" value="1"/>
</dbReference>
<dbReference type="InterPro" id="IPR032466">
    <property type="entry name" value="Metal_Hydrolase"/>
</dbReference>
<dbReference type="Proteomes" id="UP001239909">
    <property type="component" value="Unassembled WGS sequence"/>
</dbReference>
<dbReference type="EMBL" id="BSYI01000006">
    <property type="protein sequence ID" value="GMG81861.1"/>
    <property type="molecule type" value="Genomic_DNA"/>
</dbReference>
<organism evidence="1 2">
    <name type="scientific">Paralimibaculum aggregatum</name>
    <dbReference type="NCBI Taxonomy" id="3036245"/>
    <lineage>
        <taxon>Bacteria</taxon>
        <taxon>Pseudomonadati</taxon>
        <taxon>Pseudomonadota</taxon>
        <taxon>Alphaproteobacteria</taxon>
        <taxon>Rhodobacterales</taxon>
        <taxon>Paracoccaceae</taxon>
        <taxon>Paralimibaculum</taxon>
    </lineage>
</organism>
<comment type="caution">
    <text evidence="1">The sequence shown here is derived from an EMBL/GenBank/DDBJ whole genome shotgun (WGS) entry which is preliminary data.</text>
</comment>
<dbReference type="Gene3D" id="3.20.20.140">
    <property type="entry name" value="Metal-dependent hydrolases"/>
    <property type="match status" value="1"/>
</dbReference>
<keyword evidence="2" id="KW-1185">Reference proteome</keyword>
<name>A0ABQ6LN54_9RHOB</name>
<reference evidence="1 2" key="1">
    <citation type="submission" date="2023-04" db="EMBL/GenBank/DDBJ databases">
        <title>Marinoamorphus aggregata gen. nov., sp. Nov., isolate from tissue of brittle star Ophioplocus japonicus.</title>
        <authorList>
            <person name="Kawano K."/>
            <person name="Sawayama S."/>
            <person name="Nakagawa S."/>
        </authorList>
    </citation>
    <scope>NUCLEOTIDE SEQUENCE [LARGE SCALE GENOMIC DNA]</scope>
    <source>
        <strain evidence="1 2">NKW23</strain>
    </source>
</reference>
<dbReference type="CDD" id="cd01301">
    <property type="entry name" value="rDP_like"/>
    <property type="match status" value="1"/>
</dbReference>
<proteinExistence type="predicted"/>
<dbReference type="RefSeq" id="WP_285670590.1">
    <property type="nucleotide sequence ID" value="NZ_BSYI01000006.1"/>
</dbReference>
<evidence type="ECO:0000313" key="1">
    <source>
        <dbReference type="EMBL" id="GMG81861.1"/>
    </source>
</evidence>
<gene>
    <name evidence="1" type="ORF">LNKW23_10740</name>
</gene>
<protein>
    <submittedName>
        <fullName evidence="1">Dipeptidase</fullName>
    </submittedName>
</protein>
<accession>A0ABQ6LN54</accession>
<dbReference type="SUPFAM" id="SSF51556">
    <property type="entry name" value="Metallo-dependent hydrolases"/>
    <property type="match status" value="1"/>
</dbReference>